<dbReference type="SUPFAM" id="SSF54928">
    <property type="entry name" value="RNA-binding domain, RBD"/>
    <property type="match status" value="1"/>
</dbReference>
<evidence type="ECO:0000313" key="10">
    <source>
        <dbReference type="EMBL" id="CAD8526310.1"/>
    </source>
</evidence>
<dbReference type="InterPro" id="IPR000504">
    <property type="entry name" value="RRM_dom"/>
</dbReference>
<comment type="subcellular location">
    <subcellularLocation>
        <location evidence="1 6 7">Cytoplasm</location>
    </subcellularLocation>
</comment>
<dbReference type="GO" id="GO:0031369">
    <property type="term" value="F:translation initiation factor binding"/>
    <property type="evidence" value="ECO:0007669"/>
    <property type="project" value="InterPro"/>
</dbReference>
<dbReference type="GO" id="GO:0003743">
    <property type="term" value="F:translation initiation factor activity"/>
    <property type="evidence" value="ECO:0007669"/>
    <property type="project" value="UniProtKB-UniRule"/>
</dbReference>
<evidence type="ECO:0000256" key="5">
    <source>
        <dbReference type="ARBA" id="ARBA00022917"/>
    </source>
</evidence>
<evidence type="ECO:0000256" key="8">
    <source>
        <dbReference type="SAM" id="Coils"/>
    </source>
</evidence>
<evidence type="ECO:0000259" key="9">
    <source>
        <dbReference type="PROSITE" id="PS50102"/>
    </source>
</evidence>
<name>A0A7S0NQ82_MICPS</name>
<feature type="coiled-coil region" evidence="8">
    <location>
        <begin position="623"/>
        <end position="650"/>
    </location>
</feature>
<evidence type="ECO:0000256" key="3">
    <source>
        <dbReference type="ARBA" id="ARBA00022540"/>
    </source>
</evidence>
<dbReference type="FunFam" id="3.30.70.330:FF:000235">
    <property type="entry name" value="Eukaryotic translation initiation factor 3 subunit B"/>
    <property type="match status" value="1"/>
</dbReference>
<keyword evidence="5 6" id="KW-0648">Protein biosynthesis</keyword>
<feature type="domain" description="RRM" evidence="9">
    <location>
        <begin position="58"/>
        <end position="144"/>
    </location>
</feature>
<dbReference type="EMBL" id="HBEQ01014742">
    <property type="protein sequence ID" value="CAD8526310.1"/>
    <property type="molecule type" value="Transcribed_RNA"/>
</dbReference>
<dbReference type="Gene3D" id="2.130.10.10">
    <property type="entry name" value="YVTN repeat-like/Quinoprotein amine dehydrogenase"/>
    <property type="match status" value="2"/>
</dbReference>
<proteinExistence type="inferred from homology"/>
<keyword evidence="2 6" id="KW-0963">Cytoplasm</keyword>
<comment type="similarity">
    <text evidence="6 7">Belongs to the eIF-3 subunit B family.</text>
</comment>
<dbReference type="PANTHER" id="PTHR14068">
    <property type="entry name" value="EUKARYOTIC TRANSLATION INITIATION FACTOR 3 EIF3 -RELATED"/>
    <property type="match status" value="1"/>
</dbReference>
<dbReference type="InterPro" id="IPR035979">
    <property type="entry name" value="RBD_domain_sf"/>
</dbReference>
<dbReference type="Pfam" id="PF08662">
    <property type="entry name" value="eIF2A"/>
    <property type="match status" value="1"/>
</dbReference>
<gene>
    <name evidence="10" type="ORF">MCOM1403_LOCUS11891</name>
</gene>
<evidence type="ECO:0000256" key="6">
    <source>
        <dbReference type="HAMAP-Rule" id="MF_03001"/>
    </source>
</evidence>
<evidence type="ECO:0000256" key="4">
    <source>
        <dbReference type="ARBA" id="ARBA00022884"/>
    </source>
</evidence>
<dbReference type="CDD" id="cd12278">
    <property type="entry name" value="RRM_eIF3B"/>
    <property type="match status" value="1"/>
</dbReference>
<dbReference type="GO" id="GO:0033290">
    <property type="term" value="C:eukaryotic 48S preinitiation complex"/>
    <property type="evidence" value="ECO:0007669"/>
    <property type="project" value="UniProtKB-UniRule"/>
</dbReference>
<dbReference type="GO" id="GO:0005852">
    <property type="term" value="C:eukaryotic translation initiation factor 3 complex"/>
    <property type="evidence" value="ECO:0007669"/>
    <property type="project" value="UniProtKB-UniRule"/>
</dbReference>
<evidence type="ECO:0000256" key="2">
    <source>
        <dbReference type="ARBA" id="ARBA00022490"/>
    </source>
</evidence>
<comment type="function">
    <text evidence="6">RNA-binding component of the eukaryotic translation initiation factor 3 (eIF-3) complex, which is involved in protein synthesis of a specialized repertoire of mRNAs and, together with other initiation factors, stimulates binding of mRNA and methionyl-tRNAi to the 40S ribosome. The eIF-3 complex specifically targets and initiates translation of a subset of mRNAs involved in cell proliferation.</text>
</comment>
<keyword evidence="4 6" id="KW-0694">RNA-binding</keyword>
<dbReference type="SUPFAM" id="SSF69322">
    <property type="entry name" value="Tricorn protease domain 2"/>
    <property type="match status" value="1"/>
</dbReference>
<dbReference type="Gene3D" id="3.30.70.330">
    <property type="match status" value="1"/>
</dbReference>
<dbReference type="PIRSF" id="PIRSF036424">
    <property type="entry name" value="eIF3b"/>
    <property type="match status" value="1"/>
</dbReference>
<dbReference type="HAMAP" id="MF_03001">
    <property type="entry name" value="eIF3b"/>
    <property type="match status" value="1"/>
</dbReference>
<evidence type="ECO:0000256" key="1">
    <source>
        <dbReference type="ARBA" id="ARBA00004496"/>
    </source>
</evidence>
<dbReference type="InterPro" id="IPR015943">
    <property type="entry name" value="WD40/YVTN_repeat-like_dom_sf"/>
</dbReference>
<dbReference type="InterPro" id="IPR011400">
    <property type="entry name" value="EIF3B"/>
</dbReference>
<keyword evidence="8" id="KW-0175">Coiled coil</keyword>
<comment type="function">
    <text evidence="7">Component of the eukaryotic translation initiation factor 3 (eIF-3) complex, which is involved in protein synthesis and, together with other initiation factors, stimulates binding of mRNA and methionyl-tRNAi to the 40S ribosome.</text>
</comment>
<dbReference type="GO" id="GO:0001732">
    <property type="term" value="P:formation of cytoplasmic translation initiation complex"/>
    <property type="evidence" value="ECO:0007669"/>
    <property type="project" value="UniProtKB-UniRule"/>
</dbReference>
<dbReference type="PANTHER" id="PTHR14068:SF0">
    <property type="entry name" value="EUKARYOTIC TRANSLATION INITIATION FACTOR 3 SUBUNIT B"/>
    <property type="match status" value="1"/>
</dbReference>
<dbReference type="GO" id="GO:0016282">
    <property type="term" value="C:eukaryotic 43S preinitiation complex"/>
    <property type="evidence" value="ECO:0007669"/>
    <property type="project" value="UniProtKB-UniRule"/>
</dbReference>
<dbReference type="FunFam" id="2.130.10.10:FF:000286">
    <property type="entry name" value="Eukaryotic translation initiation factor 3 subunit B"/>
    <property type="match status" value="1"/>
</dbReference>
<dbReference type="PROSITE" id="PS50102">
    <property type="entry name" value="RRM"/>
    <property type="match status" value="1"/>
</dbReference>
<keyword evidence="3 6" id="KW-0396">Initiation factor</keyword>
<dbReference type="Pfam" id="PF00076">
    <property type="entry name" value="RRM_1"/>
    <property type="match status" value="1"/>
</dbReference>
<dbReference type="SMART" id="SM00360">
    <property type="entry name" value="RRM"/>
    <property type="match status" value="1"/>
</dbReference>
<accession>A0A7S0NQ82</accession>
<dbReference type="InterPro" id="IPR012677">
    <property type="entry name" value="Nucleotide-bd_a/b_plait_sf"/>
</dbReference>
<dbReference type="GO" id="GO:0003723">
    <property type="term" value="F:RNA binding"/>
    <property type="evidence" value="ECO:0007669"/>
    <property type="project" value="UniProtKB-UniRule"/>
</dbReference>
<reference evidence="10" key="1">
    <citation type="submission" date="2021-01" db="EMBL/GenBank/DDBJ databases">
        <authorList>
            <person name="Corre E."/>
            <person name="Pelletier E."/>
            <person name="Niang G."/>
            <person name="Scheremetjew M."/>
            <person name="Finn R."/>
            <person name="Kale V."/>
            <person name="Holt S."/>
            <person name="Cochrane G."/>
            <person name="Meng A."/>
            <person name="Brown T."/>
            <person name="Cohen L."/>
        </authorList>
    </citation>
    <scope>NUCLEOTIDE SEQUENCE</scope>
    <source>
        <strain evidence="10">CCMP1723</strain>
    </source>
</reference>
<protein>
    <recommendedName>
        <fullName evidence="6 7">Eukaryotic translation initiation factor 3 subunit B</fullName>
        <shortName evidence="6 7">eIF3b</shortName>
    </recommendedName>
    <alternativeName>
        <fullName evidence="6">eIF-3-eta</fullName>
    </alternativeName>
    <alternativeName>
        <fullName evidence="6">eIF3 p110</fullName>
    </alternativeName>
</protein>
<dbReference type="InterPro" id="IPR034363">
    <property type="entry name" value="eIF3B_RRM"/>
</dbReference>
<sequence length="717" mass="80652">MGLEEIPPNLPRGEDGYVDWSKVDVKDLEMPAGDDMGIVSDDEGIDVEEVKSESGFGTVIVVDNLPKVPDAKFEKLCTVVRKIYGQIGVVRENGLHMPKGADGVTKGFAFVEFHTPAEAAAAIEQTNGYKLDKAHVFKVSKFDDFSKYDAVPDGYKAPEPKPYVARENTASYMLDDRGRDQFAIRFGDETEVHWNDAQVKEPVEVYKRSFWTESYVQWSPRGNYLATVHRQGVALWGGPGFARFAKFSHGGVQFIEFSPCERYLASGSTHDPANAREQAQVVVNFFDVRSGAKLRSFQGPISDFVTGAQRGLTWPVFKWAGASDAGAFFARMGKNAVSVYEAPEMGLVDKKSIKLEGVQDFCWSPADPILSVFQPEQGGGNQPARIALIELPSKKEVRSKNLFSVSGVRMFWQQSGDYFAVKVDRLTKTKKSTYSGFELFRLREPNCPMEVLELPDKTQKIVAFAWEPKGHRFAVIHGDGARPDVSFYTMIDEGSAVNKVKLIGTIKNKTANSLFWSPKGKVIVLAGLKTMNGQFEFFNVDAMETMASAEHFMATDVEWDPTGRYVTTAVTSVHQMENGFNVWTFNGKLLYKHQRERFYQFLWRPRAPSLLSEEKEAEILKNLKSYSKRFDELDESIRNAQDSHLAAEKQEVTDAWSAWLAKKRSRVEADDYVDEVRKIMRQRYPDWTEGGAADVVETQVEVEEIISVVDEPLSMAR</sequence>
<organism evidence="10">
    <name type="scientific">Micromonas pusilla</name>
    <name type="common">Picoplanktonic green alga</name>
    <name type="synonym">Chromulina pusilla</name>
    <dbReference type="NCBI Taxonomy" id="38833"/>
    <lineage>
        <taxon>Eukaryota</taxon>
        <taxon>Viridiplantae</taxon>
        <taxon>Chlorophyta</taxon>
        <taxon>Mamiellophyceae</taxon>
        <taxon>Mamiellales</taxon>
        <taxon>Mamiellaceae</taxon>
        <taxon>Micromonas</taxon>
    </lineage>
</organism>
<comment type="subunit">
    <text evidence="6 7">Component of the eukaryotic translation initiation factor 3 (eIF-3) complex.</text>
</comment>
<evidence type="ECO:0000256" key="7">
    <source>
        <dbReference type="PIRNR" id="PIRNR036424"/>
    </source>
</evidence>
<dbReference type="InterPro" id="IPR013979">
    <property type="entry name" value="TIF_beta_prop-like"/>
</dbReference>
<dbReference type="AlphaFoldDB" id="A0A7S0NQ82"/>